<protein>
    <submittedName>
        <fullName evidence="1">Uncharacterized protein</fullName>
    </submittedName>
</protein>
<dbReference type="Proteomes" id="UP000185678">
    <property type="component" value="Unassembled WGS sequence"/>
</dbReference>
<gene>
    <name evidence="1" type="ORF">SAMN05421779_10867</name>
</gene>
<name>A0A1N7PUI8_9PROT</name>
<dbReference type="AlphaFoldDB" id="A0A1N7PUI8"/>
<keyword evidence="2" id="KW-1185">Reference proteome</keyword>
<evidence type="ECO:0000313" key="1">
    <source>
        <dbReference type="EMBL" id="SIT14284.1"/>
    </source>
</evidence>
<dbReference type="EMBL" id="FTOA01000008">
    <property type="protein sequence ID" value="SIT14284.1"/>
    <property type="molecule type" value="Genomic_DNA"/>
</dbReference>
<reference evidence="1 2" key="1">
    <citation type="submission" date="2017-01" db="EMBL/GenBank/DDBJ databases">
        <authorList>
            <person name="Mah S.A."/>
            <person name="Swanson W.J."/>
            <person name="Moy G.W."/>
            <person name="Vacquier V.D."/>
        </authorList>
    </citation>
    <scope>NUCLEOTIDE SEQUENCE [LARGE SCALE GENOMIC DNA]</scope>
    <source>
        <strain evidence="1 2">DSM 11589</strain>
    </source>
</reference>
<proteinExistence type="predicted"/>
<accession>A0A1N7PUI8</accession>
<dbReference type="OrthoDB" id="2318182at2"/>
<evidence type="ECO:0000313" key="2">
    <source>
        <dbReference type="Proteomes" id="UP000185678"/>
    </source>
</evidence>
<sequence>MESHNLERLKLHILPLSVSRNFDVARQEWDLVAIEISEEFDNCPCGQDIKEHCYIRNRLNGATTYVGNVCINRFMRVETGNLFEGLKRIAKDLTANANNDLIEHAYRMGYLYGEREYTFLKQTMRKRILSPAQLEWKIKINRRIVSQTVVHRRTSR</sequence>
<dbReference type="STRING" id="80876.SAMN05421779_10867"/>
<organism evidence="1 2">
    <name type="scientific">Insolitispirillum peregrinum</name>
    <dbReference type="NCBI Taxonomy" id="80876"/>
    <lineage>
        <taxon>Bacteria</taxon>
        <taxon>Pseudomonadati</taxon>
        <taxon>Pseudomonadota</taxon>
        <taxon>Alphaproteobacteria</taxon>
        <taxon>Rhodospirillales</taxon>
        <taxon>Novispirillaceae</taxon>
        <taxon>Insolitispirillum</taxon>
    </lineage>
</organism>